<accession>A0ABW1U024</accession>
<sequence>MGMPKQPDDPNSLYSPFGETLHEIGFGEHDSFHHFELGTLFWSDVRLFGCYERIASVLPIADRNARPFLDADLEHFIIRFRIVLNDIAFVVRQLLPANARGINSPQGGGHPRNREVSFFELTKRLKAAGDAYSELASVLSHAAVWADPLRRQRDQIIHYKAKAVVFESSPLEYALLAAAGTEAIVSTPEGGARVVMHPVPKLVDDNLVGLYRFVHGDLDHAVRSYADRAGLKRRPAGTGTRISAIGIARFRERNNGKLTW</sequence>
<reference evidence="2" key="1">
    <citation type="journal article" date="2019" name="Int. J. Syst. Evol. Microbiol.">
        <title>The Global Catalogue of Microorganisms (GCM) 10K type strain sequencing project: providing services to taxonomists for standard genome sequencing and annotation.</title>
        <authorList>
            <consortium name="The Broad Institute Genomics Platform"/>
            <consortium name="The Broad Institute Genome Sequencing Center for Infectious Disease"/>
            <person name="Wu L."/>
            <person name="Ma J."/>
        </authorList>
    </citation>
    <scope>NUCLEOTIDE SEQUENCE [LARGE SCALE GENOMIC DNA]</scope>
    <source>
        <strain evidence="2">CCUG 39402</strain>
    </source>
</reference>
<dbReference type="RefSeq" id="WP_371439178.1">
    <property type="nucleotide sequence ID" value="NZ_JBHSRS010000080.1"/>
</dbReference>
<dbReference type="Proteomes" id="UP001596270">
    <property type="component" value="Unassembled WGS sequence"/>
</dbReference>
<organism evidence="1 2">
    <name type="scientific">Polaromonas aquatica</name>
    <dbReference type="NCBI Taxonomy" id="332657"/>
    <lineage>
        <taxon>Bacteria</taxon>
        <taxon>Pseudomonadati</taxon>
        <taxon>Pseudomonadota</taxon>
        <taxon>Betaproteobacteria</taxon>
        <taxon>Burkholderiales</taxon>
        <taxon>Comamonadaceae</taxon>
        <taxon>Polaromonas</taxon>
    </lineage>
</organism>
<proteinExistence type="predicted"/>
<dbReference type="EMBL" id="JBHSRS010000080">
    <property type="protein sequence ID" value="MFC6282865.1"/>
    <property type="molecule type" value="Genomic_DNA"/>
</dbReference>
<gene>
    <name evidence="1" type="ORF">ACFQND_16710</name>
</gene>
<protein>
    <submittedName>
        <fullName evidence="1">Uncharacterized protein</fullName>
    </submittedName>
</protein>
<evidence type="ECO:0000313" key="2">
    <source>
        <dbReference type="Proteomes" id="UP001596270"/>
    </source>
</evidence>
<comment type="caution">
    <text evidence="1">The sequence shown here is derived from an EMBL/GenBank/DDBJ whole genome shotgun (WGS) entry which is preliminary data.</text>
</comment>
<evidence type="ECO:0000313" key="1">
    <source>
        <dbReference type="EMBL" id="MFC6282865.1"/>
    </source>
</evidence>
<name>A0ABW1U024_9BURK</name>
<keyword evidence="2" id="KW-1185">Reference proteome</keyword>